<dbReference type="InterPro" id="IPR050585">
    <property type="entry name" value="Xaa-Pro_dipeptidyl-ppase/CocE"/>
</dbReference>
<gene>
    <name evidence="2" type="ORF">OHK93_006964</name>
</gene>
<comment type="caution">
    <text evidence="2">The sequence shown here is derived from an EMBL/GenBank/DDBJ whole genome shotgun (WGS) entry which is preliminary data.</text>
</comment>
<dbReference type="SUPFAM" id="SSF69304">
    <property type="entry name" value="Tricorn protease N-terminal domain"/>
    <property type="match status" value="1"/>
</dbReference>
<proteinExistence type="predicted"/>
<evidence type="ECO:0000259" key="1">
    <source>
        <dbReference type="Pfam" id="PF00326"/>
    </source>
</evidence>
<accession>A0AA43QJK3</accession>
<reference evidence="2" key="1">
    <citation type="journal article" date="2023" name="Genome Biol. Evol.">
        <title>First Whole Genome Sequence and Flow Cytometry Genome Size Data for the Lichen-Forming Fungus Ramalina farinacea (Ascomycota).</title>
        <authorList>
            <person name="Llewellyn T."/>
            <person name="Mian S."/>
            <person name="Hill R."/>
            <person name="Leitch I.J."/>
            <person name="Gaya E."/>
        </authorList>
    </citation>
    <scope>NUCLEOTIDE SEQUENCE</scope>
    <source>
        <strain evidence="2">LIQ254RAFAR</strain>
    </source>
</reference>
<dbReference type="EMBL" id="JAPUFD010000006">
    <property type="protein sequence ID" value="MDI1487693.1"/>
    <property type="molecule type" value="Genomic_DNA"/>
</dbReference>
<dbReference type="PANTHER" id="PTHR43056">
    <property type="entry name" value="PEPTIDASE S9 PROLYL OLIGOPEPTIDASE"/>
    <property type="match status" value="1"/>
</dbReference>
<evidence type="ECO:0000313" key="2">
    <source>
        <dbReference type="EMBL" id="MDI1487693.1"/>
    </source>
</evidence>
<protein>
    <recommendedName>
        <fullName evidence="1">Peptidase S9 prolyl oligopeptidase catalytic domain-containing protein</fullName>
    </recommendedName>
</protein>
<evidence type="ECO:0000313" key="3">
    <source>
        <dbReference type="Proteomes" id="UP001161017"/>
    </source>
</evidence>
<organism evidence="2 3">
    <name type="scientific">Ramalina farinacea</name>
    <dbReference type="NCBI Taxonomy" id="258253"/>
    <lineage>
        <taxon>Eukaryota</taxon>
        <taxon>Fungi</taxon>
        <taxon>Dikarya</taxon>
        <taxon>Ascomycota</taxon>
        <taxon>Pezizomycotina</taxon>
        <taxon>Lecanoromycetes</taxon>
        <taxon>OSLEUM clade</taxon>
        <taxon>Lecanoromycetidae</taxon>
        <taxon>Lecanorales</taxon>
        <taxon>Lecanorineae</taxon>
        <taxon>Ramalinaceae</taxon>
        <taxon>Ramalina</taxon>
    </lineage>
</organism>
<dbReference type="SUPFAM" id="SSF53474">
    <property type="entry name" value="alpha/beta-Hydrolases"/>
    <property type="match status" value="1"/>
</dbReference>
<name>A0AA43QJK3_9LECA</name>
<keyword evidence="3" id="KW-1185">Reference proteome</keyword>
<dbReference type="InterPro" id="IPR029058">
    <property type="entry name" value="AB_hydrolase_fold"/>
</dbReference>
<dbReference type="GO" id="GO:0006508">
    <property type="term" value="P:proteolysis"/>
    <property type="evidence" value="ECO:0007669"/>
    <property type="project" value="InterPro"/>
</dbReference>
<dbReference type="InterPro" id="IPR001375">
    <property type="entry name" value="Peptidase_S9_cat"/>
</dbReference>
<dbReference type="AlphaFoldDB" id="A0AA43QJK3"/>
<dbReference type="GO" id="GO:0008236">
    <property type="term" value="F:serine-type peptidase activity"/>
    <property type="evidence" value="ECO:0007669"/>
    <property type="project" value="InterPro"/>
</dbReference>
<dbReference type="Gene3D" id="3.40.50.1820">
    <property type="entry name" value="alpha/beta hydrolase"/>
    <property type="match status" value="1"/>
</dbReference>
<dbReference type="PANTHER" id="PTHR43056:SF5">
    <property type="entry name" value="PEPTIDASE S9 PROLYL OLIGOPEPTIDASE CATALYTIC DOMAIN-CONTAINING PROTEIN"/>
    <property type="match status" value="1"/>
</dbReference>
<sequence length="661" mass="73525">MCVLQSRSVFNSTDENDWQHGNLRKLYFVEARPKENGRYCIVEQTFSSKGKPEGLRDVLADPYSARTQVHEYGGGAVVMGHGGSLIFSDWKTKGVYRLDPETKEVTCIIKGDRDVYYADFNTHGGFSNELVAIREDHRSEEIVNSIVAINTLDKTVHVIVEGADFYSHPRIYARSNDPTRKPRLSWLQWDHPHMPWTGSVLYVAPWTSGPSGEPGGKVGKPQVVAGNPGEEGISQPTWGLDDGNLYFCSDRTGFWQLYCLEDGATEVRQITLKGLEEGDFAGPEWRLGTTFFTPLSQEKIVALWTKHAAQRLVTIDIRSSTYTFPPYPAMNKRFPSIHATSNSSFAIIAGTADAPSALYNIDLVNALNTTILKATTDISNISDAYFSTPETISFPRKHGSIHSGLSYAVLMRPINPEYYGPDHTLPPCIVLMHGGPTSNIPPEFNLSFQYYTSRGFALAVVNYLGSSGFGRDYRKGLDGEIGIMDVADGVSCVDYLASMEYVDRTRVGIVGASAGGYATLQSLCTYPNVYAGGVSRYGIGDWKRCTEETHKFESRYLDKLIYGDRDLSEKEKDDLLRQRSPLFNAEKIKSPVLLLQGSIDKVVPPNQAKEMERIVTENGGEAKLIIFEGEGHGFSQAKHIKAAVEEEEKWWLKNLVREGQP</sequence>
<dbReference type="Pfam" id="PF00326">
    <property type="entry name" value="Peptidase_S9"/>
    <property type="match status" value="1"/>
</dbReference>
<feature type="domain" description="Peptidase S9 prolyl oligopeptidase catalytic" evidence="1">
    <location>
        <begin position="443"/>
        <end position="655"/>
    </location>
</feature>
<dbReference type="Proteomes" id="UP001161017">
    <property type="component" value="Unassembled WGS sequence"/>
</dbReference>